<accession>A0A1L0BEC1</accession>
<keyword evidence="1" id="KW-0472">Membrane</keyword>
<evidence type="ECO:0000313" key="2">
    <source>
        <dbReference type="EMBL" id="SGZ01009.1"/>
    </source>
</evidence>
<feature type="transmembrane region" description="Helical" evidence="1">
    <location>
        <begin position="56"/>
        <end position="75"/>
    </location>
</feature>
<gene>
    <name evidence="2" type="ORF">NVI5450_2372</name>
</gene>
<dbReference type="Proteomes" id="UP000183794">
    <property type="component" value="Unassembled WGS sequence"/>
</dbReference>
<keyword evidence="1" id="KW-1133">Transmembrane helix</keyword>
<feature type="transmembrane region" description="Helical" evidence="1">
    <location>
        <begin position="175"/>
        <end position="195"/>
    </location>
</feature>
<evidence type="ECO:0000313" key="3">
    <source>
        <dbReference type="Proteomes" id="UP000183794"/>
    </source>
</evidence>
<name>A0A1L0BEC1_9GAMM</name>
<protein>
    <submittedName>
        <fullName evidence="2">Uncharacterized protein</fullName>
    </submittedName>
</protein>
<dbReference type="AlphaFoldDB" id="A0A1L0BEC1"/>
<sequence length="205" mass="24085">MITWSTIRFLGNSKLVKQNYIWIFLVPILFKLLSSPENVIQMINSQFILSLPFSWTLLYFSALSFALGNLIYLIFCPKIIQEFNDFSEYKNFGYCMSHLNKHINHVFDNNKKQVKFLSEKLSELSDETESQDIDTNVTSVIETRANDRLYNIKNIFENDLFWLIYEKSNEMKKRYLIASCISFSTGFVLLSIIFLKNLCFVISNV</sequence>
<organism evidence="2 3">
    <name type="scientific">Moritella viscosa</name>
    <dbReference type="NCBI Taxonomy" id="80854"/>
    <lineage>
        <taxon>Bacteria</taxon>
        <taxon>Pseudomonadati</taxon>
        <taxon>Pseudomonadota</taxon>
        <taxon>Gammaproteobacteria</taxon>
        <taxon>Alteromonadales</taxon>
        <taxon>Moritellaceae</taxon>
        <taxon>Moritella</taxon>
    </lineage>
</organism>
<feature type="transmembrane region" description="Helical" evidence="1">
    <location>
        <begin position="20"/>
        <end position="36"/>
    </location>
</feature>
<evidence type="ECO:0000256" key="1">
    <source>
        <dbReference type="SAM" id="Phobius"/>
    </source>
</evidence>
<dbReference type="EMBL" id="FPLD01000065">
    <property type="protein sequence ID" value="SGZ01009.1"/>
    <property type="molecule type" value="Genomic_DNA"/>
</dbReference>
<keyword evidence="1" id="KW-0812">Transmembrane</keyword>
<proteinExistence type="predicted"/>
<reference evidence="2 3" key="1">
    <citation type="submission" date="2016-11" db="EMBL/GenBank/DDBJ databases">
        <authorList>
            <person name="Jaros S."/>
            <person name="Januszkiewicz K."/>
            <person name="Wedrychowicz H."/>
        </authorList>
    </citation>
    <scope>NUCLEOTIDE SEQUENCE [LARGE SCALE GENOMIC DNA]</scope>
    <source>
        <strain evidence="2">NVI 5450</strain>
    </source>
</reference>